<organism evidence="14 15">
    <name type="scientific">Furfurilactobacillus rossiae DSM 15814</name>
    <dbReference type="NCBI Taxonomy" id="1114972"/>
    <lineage>
        <taxon>Bacteria</taxon>
        <taxon>Bacillati</taxon>
        <taxon>Bacillota</taxon>
        <taxon>Bacilli</taxon>
        <taxon>Lactobacillales</taxon>
        <taxon>Lactobacillaceae</taxon>
        <taxon>Furfurilactobacillus</taxon>
    </lineage>
</organism>
<dbReference type="EMBL" id="AZFF01000006">
    <property type="protein sequence ID" value="KRL55779.1"/>
    <property type="molecule type" value="Genomic_DNA"/>
</dbReference>
<reference evidence="14 15" key="1">
    <citation type="journal article" date="2015" name="Genome Announc.">
        <title>Expanding the biotechnology potential of lactobacilli through comparative genomics of 213 strains and associated genera.</title>
        <authorList>
            <person name="Sun Z."/>
            <person name="Harris H.M."/>
            <person name="McCann A."/>
            <person name="Guo C."/>
            <person name="Argimon S."/>
            <person name="Zhang W."/>
            <person name="Yang X."/>
            <person name="Jeffery I.B."/>
            <person name="Cooney J.C."/>
            <person name="Kagawa T.F."/>
            <person name="Liu W."/>
            <person name="Song Y."/>
            <person name="Salvetti E."/>
            <person name="Wrobel A."/>
            <person name="Rasinkangas P."/>
            <person name="Parkhill J."/>
            <person name="Rea M.C."/>
            <person name="O'Sullivan O."/>
            <person name="Ritari J."/>
            <person name="Douillard F.P."/>
            <person name="Paul Ross R."/>
            <person name="Yang R."/>
            <person name="Briner A.E."/>
            <person name="Felis G.E."/>
            <person name="de Vos W.M."/>
            <person name="Barrangou R."/>
            <person name="Klaenhammer T.R."/>
            <person name="Caufield P.W."/>
            <person name="Cui Y."/>
            <person name="Zhang H."/>
            <person name="O'Toole P.W."/>
        </authorList>
    </citation>
    <scope>NUCLEOTIDE SEQUENCE [LARGE SCALE GENOMIC DNA]</scope>
    <source>
        <strain evidence="14 15">DSM 15814</strain>
    </source>
</reference>
<accession>A0A0R1RR12</accession>
<keyword evidence="3" id="KW-0813">Transport</keyword>
<keyword evidence="10 13" id="KW-0472">Membrane</keyword>
<dbReference type="Proteomes" id="UP000051999">
    <property type="component" value="Unassembled WGS sequence"/>
</dbReference>
<evidence type="ECO:0000313" key="15">
    <source>
        <dbReference type="Proteomes" id="UP000051999"/>
    </source>
</evidence>
<keyword evidence="8 13" id="KW-1133">Transmembrane helix</keyword>
<evidence type="ECO:0000256" key="12">
    <source>
        <dbReference type="ARBA" id="ARBA00034430"/>
    </source>
</evidence>
<evidence type="ECO:0000256" key="1">
    <source>
        <dbReference type="ARBA" id="ARBA00004141"/>
    </source>
</evidence>
<keyword evidence="15" id="KW-1185">Reference proteome</keyword>
<proteinExistence type="inferred from homology"/>
<evidence type="ECO:0000256" key="2">
    <source>
        <dbReference type="ARBA" id="ARBA00006920"/>
    </source>
</evidence>
<comment type="similarity">
    <text evidence="2">Belongs to the TMEM175 family.</text>
</comment>
<dbReference type="Pfam" id="PF06736">
    <property type="entry name" value="TMEM175"/>
    <property type="match status" value="1"/>
</dbReference>
<keyword evidence="7" id="KW-0630">Potassium</keyword>
<gene>
    <name evidence="14" type="ORF">FD35_GL002310</name>
</gene>
<dbReference type="STRING" id="1114972.FD35_GL002310"/>
<feature type="transmembrane region" description="Helical" evidence="13">
    <location>
        <begin position="154"/>
        <end position="180"/>
    </location>
</feature>
<feature type="transmembrane region" description="Helical" evidence="13">
    <location>
        <begin position="70"/>
        <end position="91"/>
    </location>
</feature>
<evidence type="ECO:0000256" key="10">
    <source>
        <dbReference type="ARBA" id="ARBA00023136"/>
    </source>
</evidence>
<dbReference type="AlphaFoldDB" id="A0A0R1RR12"/>
<evidence type="ECO:0000256" key="3">
    <source>
        <dbReference type="ARBA" id="ARBA00022448"/>
    </source>
</evidence>
<feature type="transmembrane region" description="Helical" evidence="13">
    <location>
        <begin position="106"/>
        <end position="127"/>
    </location>
</feature>
<sequence>MSKERLTAFTDAVLAIAMTILVLELKQPAHATWSAIWDLKQSYLAYFISFVGLMIMWNNQHHIFQLVHKIDGRVLWANGLMLFSASFFPYATKFVDEHFFSSTAELFYGFVFLLLSIGYFSVDLALIKADPDNKKLRYAINRPVKIVADFGTKILGLFIGIWFPPAVIFSTFIAMMIWFVPERRVEQEFDQFDQSHHKS</sequence>
<dbReference type="OrthoDB" id="7626281at2"/>
<evidence type="ECO:0000256" key="13">
    <source>
        <dbReference type="SAM" id="Phobius"/>
    </source>
</evidence>
<evidence type="ECO:0000256" key="5">
    <source>
        <dbReference type="ARBA" id="ARBA00022692"/>
    </source>
</evidence>
<keyword evidence="5 13" id="KW-0812">Transmembrane</keyword>
<evidence type="ECO:0000256" key="6">
    <source>
        <dbReference type="ARBA" id="ARBA00022826"/>
    </source>
</evidence>
<keyword evidence="6" id="KW-0631">Potassium channel</keyword>
<evidence type="ECO:0000256" key="9">
    <source>
        <dbReference type="ARBA" id="ARBA00023065"/>
    </source>
</evidence>
<dbReference type="GO" id="GO:0005267">
    <property type="term" value="F:potassium channel activity"/>
    <property type="evidence" value="ECO:0007669"/>
    <property type="project" value="UniProtKB-KW"/>
</dbReference>
<comment type="caution">
    <text evidence="14">The sequence shown here is derived from an EMBL/GenBank/DDBJ whole genome shotgun (WGS) entry which is preliminary data.</text>
</comment>
<evidence type="ECO:0000256" key="8">
    <source>
        <dbReference type="ARBA" id="ARBA00022989"/>
    </source>
</evidence>
<evidence type="ECO:0008006" key="16">
    <source>
        <dbReference type="Google" id="ProtNLM"/>
    </source>
</evidence>
<keyword evidence="4" id="KW-0633">Potassium transport</keyword>
<evidence type="ECO:0000313" key="14">
    <source>
        <dbReference type="EMBL" id="KRL55779.1"/>
    </source>
</evidence>
<dbReference type="GO" id="GO:0015252">
    <property type="term" value="F:proton channel activity"/>
    <property type="evidence" value="ECO:0007669"/>
    <property type="project" value="InterPro"/>
</dbReference>
<dbReference type="GO" id="GO:0016020">
    <property type="term" value="C:membrane"/>
    <property type="evidence" value="ECO:0007669"/>
    <property type="project" value="UniProtKB-SubCell"/>
</dbReference>
<keyword evidence="9" id="KW-0406">Ion transport</keyword>
<protein>
    <recommendedName>
        <fullName evidence="16">Integral membrane protein</fullName>
    </recommendedName>
</protein>
<evidence type="ECO:0000256" key="7">
    <source>
        <dbReference type="ARBA" id="ARBA00022958"/>
    </source>
</evidence>
<comment type="catalytic activity">
    <reaction evidence="12">
        <text>K(+)(in) = K(+)(out)</text>
        <dbReference type="Rhea" id="RHEA:29463"/>
        <dbReference type="ChEBI" id="CHEBI:29103"/>
    </reaction>
</comment>
<evidence type="ECO:0000256" key="4">
    <source>
        <dbReference type="ARBA" id="ARBA00022538"/>
    </source>
</evidence>
<evidence type="ECO:0000256" key="11">
    <source>
        <dbReference type="ARBA" id="ARBA00023303"/>
    </source>
</evidence>
<feature type="transmembrane region" description="Helical" evidence="13">
    <location>
        <begin position="41"/>
        <end position="58"/>
    </location>
</feature>
<comment type="subcellular location">
    <subcellularLocation>
        <location evidence="1">Membrane</location>
        <topology evidence="1">Multi-pass membrane protein</topology>
    </subcellularLocation>
</comment>
<name>A0A0R1RR12_9LACO</name>
<dbReference type="PATRIC" id="fig|1114972.6.peg.2373"/>
<dbReference type="RefSeq" id="WP_017261275.1">
    <property type="nucleotide sequence ID" value="NZ_AUAW01000024.1"/>
</dbReference>
<dbReference type="InterPro" id="IPR010617">
    <property type="entry name" value="TMEM175-like"/>
</dbReference>
<keyword evidence="11" id="KW-0407">Ion channel</keyword>
<dbReference type="eggNOG" id="COG3548">
    <property type="taxonomic scope" value="Bacteria"/>
</dbReference>